<dbReference type="InterPro" id="IPR035610">
    <property type="entry name" value="SORBS1_SH3_1"/>
</dbReference>
<dbReference type="PROSITE" id="PS50002">
    <property type="entry name" value="SH3"/>
    <property type="match status" value="3"/>
</dbReference>
<feature type="region of interest" description="Disordered" evidence="11">
    <location>
        <begin position="1260"/>
        <end position="1355"/>
    </location>
</feature>
<feature type="region of interest" description="Disordered" evidence="11">
    <location>
        <begin position="262"/>
        <end position="357"/>
    </location>
</feature>
<feature type="compositionally biased region" description="Basic and acidic residues" evidence="11">
    <location>
        <begin position="840"/>
        <end position="849"/>
    </location>
</feature>
<keyword evidence="4" id="KW-0728">SH3 domain</keyword>
<evidence type="ECO:0000256" key="11">
    <source>
        <dbReference type="SAM" id="MobiDB-lite"/>
    </source>
</evidence>
<gene>
    <name evidence="12" type="primary">SORBS1</name>
</gene>
<feature type="compositionally biased region" description="Low complexity" evidence="11">
    <location>
        <begin position="791"/>
        <end position="805"/>
    </location>
</feature>
<feature type="region of interest" description="Disordered" evidence="11">
    <location>
        <begin position="667"/>
        <end position="686"/>
    </location>
</feature>
<dbReference type="Ensembl" id="ENSCMUT00000004502.2">
    <property type="protein sequence ID" value="ENSCMUP00000004167.2"/>
    <property type="gene ID" value="ENSCMUG00000002198.2"/>
</dbReference>
<feature type="compositionally biased region" description="Basic and acidic residues" evidence="11">
    <location>
        <begin position="310"/>
        <end position="323"/>
    </location>
</feature>
<feature type="compositionally biased region" description="Low complexity" evidence="11">
    <location>
        <begin position="1463"/>
        <end position="1477"/>
    </location>
</feature>
<dbReference type="PANTHER" id="PTHR14167:SF64">
    <property type="entry name" value="SORBIN AND SH3 DOMAIN-CONTAINING PROTEIN 1"/>
    <property type="match status" value="1"/>
</dbReference>
<proteinExistence type="predicted"/>
<dbReference type="GO" id="GO:0005886">
    <property type="term" value="C:plasma membrane"/>
    <property type="evidence" value="ECO:0007669"/>
    <property type="project" value="UniProtKB-SubCell"/>
</dbReference>
<dbReference type="InterPro" id="IPR035611">
    <property type="entry name" value="SORBS1_SH3_2"/>
</dbReference>
<feature type="region of interest" description="Disordered" evidence="11">
    <location>
        <begin position="1379"/>
        <end position="1403"/>
    </location>
</feature>
<feature type="compositionally biased region" description="Low complexity" evidence="11">
    <location>
        <begin position="1274"/>
        <end position="1328"/>
    </location>
</feature>
<dbReference type="CDD" id="cd11916">
    <property type="entry name" value="SH3_Sorbs1_3"/>
    <property type="match status" value="1"/>
</dbReference>
<keyword evidence="9" id="KW-0965">Cell junction</keyword>
<dbReference type="InterPro" id="IPR050384">
    <property type="entry name" value="Endophilin_SH3RF"/>
</dbReference>
<keyword evidence="10" id="KW-0472">Membrane</keyword>
<evidence type="ECO:0000256" key="5">
    <source>
        <dbReference type="ARBA" id="ARBA00022475"/>
    </source>
</evidence>
<evidence type="ECO:0000313" key="12">
    <source>
        <dbReference type="Ensembl" id="ENSCMUP00000004167.2"/>
    </source>
</evidence>
<keyword evidence="8" id="KW-0677">Repeat</keyword>
<evidence type="ECO:0000256" key="3">
    <source>
        <dbReference type="ARBA" id="ARBA00004496"/>
    </source>
</evidence>
<dbReference type="InterPro" id="IPR036028">
    <property type="entry name" value="SH3-like_dom_sf"/>
</dbReference>
<feature type="compositionally biased region" description="Basic and acidic residues" evidence="11">
    <location>
        <begin position="1440"/>
        <end position="1460"/>
    </location>
</feature>
<dbReference type="InterPro" id="IPR001452">
    <property type="entry name" value="SH3_domain"/>
</dbReference>
<name>A0A8C3DBV6_CORMO</name>
<dbReference type="InterPro" id="IPR035606">
    <property type="entry name" value="SORBS1_SH3"/>
</dbReference>
<accession>A0A8C3DBV6</accession>
<evidence type="ECO:0000256" key="6">
    <source>
        <dbReference type="ARBA" id="ARBA00022490"/>
    </source>
</evidence>
<dbReference type="GO" id="GO:0031589">
    <property type="term" value="P:cell-substrate adhesion"/>
    <property type="evidence" value="ECO:0007669"/>
    <property type="project" value="TreeGrafter"/>
</dbReference>
<dbReference type="SUPFAM" id="SSF50044">
    <property type="entry name" value="SH3-domain"/>
    <property type="match status" value="3"/>
</dbReference>
<keyword evidence="7" id="KW-0597">Phosphoprotein</keyword>
<keyword evidence="13" id="KW-1185">Reference proteome</keyword>
<dbReference type="Pfam" id="PF14604">
    <property type="entry name" value="SH3_9"/>
    <property type="match status" value="1"/>
</dbReference>
<reference evidence="12" key="3">
    <citation type="submission" date="2025-09" db="UniProtKB">
        <authorList>
            <consortium name="Ensembl"/>
        </authorList>
    </citation>
    <scope>IDENTIFICATION</scope>
</reference>
<protein>
    <submittedName>
        <fullName evidence="12">Sorbin and SH3 domain containing 1</fullName>
    </submittedName>
</protein>
<dbReference type="Gene3D" id="2.30.30.40">
    <property type="entry name" value="SH3 Domains"/>
    <property type="match status" value="3"/>
</dbReference>
<sequence>PPLSSLSLLSVKHLGLEPENSETGINIGCFCCYFCCFIGIISCCLGEKKRKKGKKEEKIFFPLADDWRSSSNTDANGDAQPSSLAAKGYRSVRPNLSSDSKPQVSLVLNEVPQPGTDYPTSITSISKSASAYPSTTIVNPTIVLLQHNRGKNPPLSFPDSVPDRLVSDKVDSALLRDKPVQETVPSEKRAVEEKRSTVKSPHHMADTSVDDIGIPLRNTDRSKDWYKTMFKQIHKLNRDNPEENPYCPTYIFPELPEIQQKTEEDNPYSPTYQFPASTPSPISEDEDSDSYSPRYSYSEDSKTQLSVPRSKSEMDNIDSEKVVKRSATLPLPNRTSSLKSSPERTDWEPPDKKVDTRKYRAEPRSIYDYQPGKSSVLNNEKMSDLEKDLYLYQTELEADLEKMEKLYKAPHKKPQKVFPILFMLSTYSPNYHAVKRESELALGDPAALENERQIYKSVLEGGDIPFQGLSGLKRPSSSASTKVDRKGGNAHMTAPSSVNSRTFNTSHTGMLGHACKHKKPLSAAKACITEILPSKFKPKLAAPAVLVQDKTGILLSHEKAQSCENLRSSTALLDNKKAFMVDIGESIENILMKSKQEYAIKSGSTMSLQEYGTSSRKGYLFPASRKSGMEFTMLYKDMHQINRSRIHLDTVSSCSVKDIASQFENEAKDRMEHSLSREDSEQIPKDTVSSRISAFEQLIQRSRSMPSLDFSIGLNKPTTSLQSKTLLSAAYSAEILLDLSKAHQEEKDVASFADKSSHSCSNVEDTASDVSDVIPMDTLSACTDEIDLLSNASNDSGSSSSNLNGPQKHKINRCKGACPASYTRFTTIRRHEQQQASRNPDSKGDVYGDRHMLPRNVYLMSPLPFRLKKPFQHKSCRTPPPDCLGSVGNKSHHSQHQPCSRSGPLAPRRRSSFDVVERLSYFPTMGSSRDSFAGQAGTPDSLNNGNPVSYALYHSLDTNNNPQSELGTYLGDSESPRHFAPVDYMETPEEIIRRRHDDKEKLLEDQRRLKREQEEADIAARRHTGVIPTHHQFITNERFGDLLNVDDTAKRKSGSEMRPARAKFDFKAQTLKELPLQKGDIVYIYKQIDQNWFEGEHHGRVGIFPRSYIELLPPAEKAQPKKPLPLQVLEYGDAIAKFNFNGDTQVEMSFRKGERITLIRRVDENWYEGRISGTSRQGIFPVTYVEVLKRPVVKNAIDYPDPPVSLSPSRSVTASPQSPSSELLHTPTPPPLPFARRALSPEVQAVTSEWIALTVGVSPSTTPAITPPLPPLPEASLSHTDYLSPSAAASPSPTVSLHHSHLSGSSTPRSIKSPLPSSSSRPQSSAHSFYQATPQSEEKFVDSPPPSMAYSNSSRWAVESPESILAEQRDTTASQAWLQKTGEGSSHPEQSAHAVPKISAERCLKPSQLDMRASPERRPVGSSEDNQLCQELMAIVQGGKTEKRDPLDSRHKVTSNDHKSSLIISQQPQAQQQGASPERSQTPRDIVSYQALYSYTPQNDDELELRDGDIVDVMEKCDDGWFVGTSRRTRQFGTFPGNYVKLLYL</sequence>
<dbReference type="Pfam" id="PF00018">
    <property type="entry name" value="SH3_1"/>
    <property type="match status" value="1"/>
</dbReference>
<dbReference type="PROSITE" id="PS50831">
    <property type="entry name" value="SOHO"/>
    <property type="match status" value="1"/>
</dbReference>
<feature type="region of interest" description="Disordered" evidence="11">
    <location>
        <begin position="1437"/>
        <end position="1484"/>
    </location>
</feature>
<feature type="compositionally biased region" description="Basic and acidic residues" evidence="11">
    <location>
        <begin position="341"/>
        <end position="357"/>
    </location>
</feature>
<dbReference type="FunFam" id="2.30.30.40:FF:000001">
    <property type="entry name" value="Sorbin and SH3 domain-containing protein 1 isoform 2"/>
    <property type="match status" value="1"/>
</dbReference>
<dbReference type="GO" id="GO:0005634">
    <property type="term" value="C:nucleus"/>
    <property type="evidence" value="ECO:0007669"/>
    <property type="project" value="TreeGrafter"/>
</dbReference>
<evidence type="ECO:0000256" key="9">
    <source>
        <dbReference type="ARBA" id="ARBA00022949"/>
    </source>
</evidence>
<dbReference type="FunFam" id="2.30.30.40:FF:000003">
    <property type="entry name" value="Sorbin and SH3 domain-containing protein 1 isoform 2"/>
    <property type="match status" value="1"/>
</dbReference>
<accession>A0A8U7MFQ3</accession>
<evidence type="ECO:0000256" key="2">
    <source>
        <dbReference type="ARBA" id="ARBA00004246"/>
    </source>
</evidence>
<dbReference type="GO" id="GO:0005925">
    <property type="term" value="C:focal adhesion"/>
    <property type="evidence" value="ECO:0007669"/>
    <property type="project" value="UniProtKB-SubCell"/>
</dbReference>
<feature type="region of interest" description="Disordered" evidence="11">
    <location>
        <begin position="791"/>
        <end position="810"/>
    </location>
</feature>
<organism evidence="12 13">
    <name type="scientific">Corvus moneduloides</name>
    <name type="common">New Caledonian crow</name>
    <dbReference type="NCBI Taxonomy" id="1196302"/>
    <lineage>
        <taxon>Eukaryota</taxon>
        <taxon>Metazoa</taxon>
        <taxon>Chordata</taxon>
        <taxon>Craniata</taxon>
        <taxon>Vertebrata</taxon>
        <taxon>Euteleostomi</taxon>
        <taxon>Archelosauria</taxon>
        <taxon>Archosauria</taxon>
        <taxon>Dinosauria</taxon>
        <taxon>Saurischia</taxon>
        <taxon>Theropoda</taxon>
        <taxon>Coelurosauria</taxon>
        <taxon>Aves</taxon>
        <taxon>Neognathae</taxon>
        <taxon>Neoaves</taxon>
        <taxon>Telluraves</taxon>
        <taxon>Australaves</taxon>
        <taxon>Passeriformes</taxon>
        <taxon>Corvoidea</taxon>
        <taxon>Corvidae</taxon>
        <taxon>Corvus</taxon>
    </lineage>
</organism>
<keyword evidence="6" id="KW-0963">Cytoplasm</keyword>
<dbReference type="Pfam" id="PF02208">
    <property type="entry name" value="Sorb"/>
    <property type="match status" value="1"/>
</dbReference>
<evidence type="ECO:0000256" key="4">
    <source>
        <dbReference type="ARBA" id="ARBA00022443"/>
    </source>
</evidence>
<dbReference type="InterPro" id="IPR003127">
    <property type="entry name" value="SoHo_dom"/>
</dbReference>
<dbReference type="PRINTS" id="PR00499">
    <property type="entry name" value="P67PHOX"/>
</dbReference>
<feature type="region of interest" description="Disordered" evidence="11">
    <location>
        <begin position="882"/>
        <end position="910"/>
    </location>
</feature>
<dbReference type="PANTHER" id="PTHR14167">
    <property type="entry name" value="SH3 DOMAIN-CONTAINING"/>
    <property type="match status" value="1"/>
</dbReference>
<dbReference type="CDD" id="cd11922">
    <property type="entry name" value="SH3_Sorbs1_2"/>
    <property type="match status" value="1"/>
</dbReference>
<evidence type="ECO:0000256" key="8">
    <source>
        <dbReference type="ARBA" id="ARBA00022737"/>
    </source>
</evidence>
<feature type="region of interest" description="Disordered" evidence="11">
    <location>
        <begin position="924"/>
        <end position="945"/>
    </location>
</feature>
<dbReference type="SMART" id="SM00459">
    <property type="entry name" value="Sorb"/>
    <property type="match status" value="1"/>
</dbReference>
<feature type="compositionally biased region" description="Polar residues" evidence="11">
    <location>
        <begin position="1379"/>
        <end position="1389"/>
    </location>
</feature>
<dbReference type="GO" id="GO:0005737">
    <property type="term" value="C:cytoplasm"/>
    <property type="evidence" value="ECO:0007669"/>
    <property type="project" value="UniProtKB-SubCell"/>
</dbReference>
<feature type="region of interest" description="Disordered" evidence="11">
    <location>
        <begin position="1199"/>
        <end position="1235"/>
    </location>
</feature>
<dbReference type="CDD" id="cd11919">
    <property type="entry name" value="SH3_Sorbs1_1"/>
    <property type="match status" value="1"/>
</dbReference>
<feature type="region of interest" description="Disordered" evidence="11">
    <location>
        <begin position="829"/>
        <end position="849"/>
    </location>
</feature>
<feature type="compositionally biased region" description="Basic and acidic residues" evidence="11">
    <location>
        <begin position="667"/>
        <end position="684"/>
    </location>
</feature>
<evidence type="ECO:0000256" key="7">
    <source>
        <dbReference type="ARBA" id="ARBA00022553"/>
    </source>
</evidence>
<comment type="subcellular location">
    <subcellularLocation>
        <location evidence="2">Cell junction</location>
        <location evidence="2">Focal adhesion</location>
    </subcellularLocation>
    <subcellularLocation>
        <location evidence="1">Cell membrane</location>
    </subcellularLocation>
    <subcellularLocation>
        <location evidence="3">Cytoplasm</location>
    </subcellularLocation>
</comment>
<dbReference type="Pfam" id="PF07653">
    <property type="entry name" value="SH3_2"/>
    <property type="match status" value="1"/>
</dbReference>
<evidence type="ECO:0000313" key="13">
    <source>
        <dbReference type="Proteomes" id="UP000694553"/>
    </source>
</evidence>
<dbReference type="FunFam" id="2.30.30.40:FF:000004">
    <property type="entry name" value="Sorbin and SH3 domain-containing protein 1 isoform 2"/>
    <property type="match status" value="1"/>
</dbReference>
<dbReference type="Proteomes" id="UP000694553">
    <property type="component" value="Unassembled WGS sequence"/>
</dbReference>
<dbReference type="SMART" id="SM00326">
    <property type="entry name" value="SH3"/>
    <property type="match status" value="3"/>
</dbReference>
<feature type="region of interest" description="Disordered" evidence="11">
    <location>
        <begin position="178"/>
        <end position="215"/>
    </location>
</feature>
<feature type="region of interest" description="Disordered" evidence="11">
    <location>
        <begin position="470"/>
        <end position="502"/>
    </location>
</feature>
<reference evidence="13" key="1">
    <citation type="submission" date="2019-10" db="EMBL/GenBank/DDBJ databases">
        <title>Corvus moneduloides (New Caledonian crow) genome, bCorMon1, primary haplotype.</title>
        <authorList>
            <person name="Rutz C."/>
            <person name="Fungtammasan C."/>
            <person name="Mountcastle J."/>
            <person name="Formenti G."/>
            <person name="Chow W."/>
            <person name="Howe K."/>
            <person name="Steele M.P."/>
            <person name="Fernandes J."/>
            <person name="Gilbert M.T.P."/>
            <person name="Fedrigo O."/>
            <person name="Jarvis E.D."/>
            <person name="Gemmell N."/>
        </authorList>
    </citation>
    <scope>NUCLEOTIDE SEQUENCE [LARGE SCALE GENOMIC DNA]</scope>
</reference>
<evidence type="ECO:0000256" key="10">
    <source>
        <dbReference type="ARBA" id="ARBA00023136"/>
    </source>
</evidence>
<reference evidence="12" key="2">
    <citation type="submission" date="2025-08" db="UniProtKB">
        <authorList>
            <consortium name="Ensembl"/>
        </authorList>
    </citation>
    <scope>IDENTIFICATION</scope>
</reference>
<evidence type="ECO:0000256" key="1">
    <source>
        <dbReference type="ARBA" id="ARBA00004236"/>
    </source>
</evidence>
<feature type="compositionally biased region" description="Basic and acidic residues" evidence="11">
    <location>
        <begin position="178"/>
        <end position="196"/>
    </location>
</feature>
<keyword evidence="5" id="KW-1003">Cell membrane</keyword>
<feature type="compositionally biased region" description="Polar residues" evidence="11">
    <location>
        <begin position="1206"/>
        <end position="1217"/>
    </location>
</feature>